<dbReference type="PANTHER" id="PTHR13994">
    <property type="entry name" value="NUDIX HYDROLASE RELATED"/>
    <property type="match status" value="1"/>
</dbReference>
<dbReference type="PRINTS" id="PR00502">
    <property type="entry name" value="NUDIXFAMILY"/>
</dbReference>
<comment type="similarity">
    <text evidence="2">Belongs to the Nudix hydrolase family.</text>
</comment>
<feature type="domain" description="Nudix hydrolase" evidence="3">
    <location>
        <begin position="7"/>
        <end position="134"/>
    </location>
</feature>
<dbReference type="RefSeq" id="WP_326122571.1">
    <property type="nucleotide sequence ID" value="NZ_JARSFG010000008.1"/>
</dbReference>
<reference evidence="4 5" key="1">
    <citation type="submission" date="2023-03" db="EMBL/GenBank/DDBJ databases">
        <title>Bacillus Genome Sequencing.</title>
        <authorList>
            <person name="Dunlap C."/>
        </authorList>
    </citation>
    <scope>NUCLEOTIDE SEQUENCE [LARGE SCALE GENOMIC DNA]</scope>
    <source>
        <strain evidence="4 5">B-59205</strain>
    </source>
</reference>
<dbReference type="PANTHER" id="PTHR13994:SF13">
    <property type="entry name" value="FI03680P"/>
    <property type="match status" value="1"/>
</dbReference>
<evidence type="ECO:0000259" key="3">
    <source>
        <dbReference type="PROSITE" id="PS51462"/>
    </source>
</evidence>
<dbReference type="Proteomes" id="UP001344888">
    <property type="component" value="Unassembled WGS sequence"/>
</dbReference>
<dbReference type="GO" id="GO:0047631">
    <property type="term" value="F:ADP-ribose diphosphatase activity"/>
    <property type="evidence" value="ECO:0007669"/>
    <property type="project" value="TreeGrafter"/>
</dbReference>
<keyword evidence="1 2" id="KW-0378">Hydrolase</keyword>
<dbReference type="InterPro" id="IPR015797">
    <property type="entry name" value="NUDIX_hydrolase-like_dom_sf"/>
</dbReference>
<dbReference type="PROSITE" id="PS00893">
    <property type="entry name" value="NUDIX_BOX"/>
    <property type="match status" value="1"/>
</dbReference>
<comment type="caution">
    <text evidence="4">The sequence shown here is derived from an EMBL/GenBank/DDBJ whole genome shotgun (WGS) entry which is preliminary data.</text>
</comment>
<dbReference type="InterPro" id="IPR000086">
    <property type="entry name" value="NUDIX_hydrolase_dom"/>
</dbReference>
<name>A0AAW9NUV7_9BACL</name>
<dbReference type="InterPro" id="IPR003293">
    <property type="entry name" value="Nudix_hydrolase6-like"/>
</dbReference>
<organism evidence="4 5">
    <name type="scientific">Metasolibacillus meyeri</name>
    <dbReference type="NCBI Taxonomy" id="1071052"/>
    <lineage>
        <taxon>Bacteria</taxon>
        <taxon>Bacillati</taxon>
        <taxon>Bacillota</taxon>
        <taxon>Bacilli</taxon>
        <taxon>Bacillales</taxon>
        <taxon>Caryophanaceae</taxon>
        <taxon>Metasolibacillus</taxon>
    </lineage>
</organism>
<evidence type="ECO:0000256" key="1">
    <source>
        <dbReference type="ARBA" id="ARBA00022801"/>
    </source>
</evidence>
<dbReference type="InterPro" id="IPR020476">
    <property type="entry name" value="Nudix_hydrolase"/>
</dbReference>
<dbReference type="InterPro" id="IPR020084">
    <property type="entry name" value="NUDIX_hydrolase_CS"/>
</dbReference>
<keyword evidence="5" id="KW-1185">Reference proteome</keyword>
<accession>A0AAW9NUV7</accession>
<sequence>MKKERGKVWLGVAAVVENAVGEWLVVEKSYGGLKGCWSLPAGFVQQAETADMAAQREVKEETGIDCIIQGLIGFRTGVIREDISDNMAIFYGRATTEHIQIQEGEIVAAHWIAPNQLAQDIKSSVMLAEMSAYHVKQYQLGLWTDIDPGKVFGYTTYHLFFNQYEDNK</sequence>
<dbReference type="GO" id="GO:0051287">
    <property type="term" value="F:NAD binding"/>
    <property type="evidence" value="ECO:0007669"/>
    <property type="project" value="TreeGrafter"/>
</dbReference>
<dbReference type="Gene3D" id="3.90.79.10">
    <property type="entry name" value="Nucleoside Triphosphate Pyrophosphohydrolase"/>
    <property type="match status" value="1"/>
</dbReference>
<evidence type="ECO:0000313" key="4">
    <source>
        <dbReference type="EMBL" id="MEC1178043.1"/>
    </source>
</evidence>
<dbReference type="EMBL" id="JARSFG010000008">
    <property type="protein sequence ID" value="MEC1178043.1"/>
    <property type="molecule type" value="Genomic_DNA"/>
</dbReference>
<evidence type="ECO:0000313" key="5">
    <source>
        <dbReference type="Proteomes" id="UP001344888"/>
    </source>
</evidence>
<dbReference type="GO" id="GO:0035529">
    <property type="term" value="F:NADH pyrophosphatase activity"/>
    <property type="evidence" value="ECO:0007669"/>
    <property type="project" value="TreeGrafter"/>
</dbReference>
<proteinExistence type="inferred from homology"/>
<protein>
    <submittedName>
        <fullName evidence="4">NUDIX hydrolase</fullName>
        <ecNumber evidence="4">3.6.-.-</ecNumber>
    </submittedName>
</protein>
<gene>
    <name evidence="4" type="ORF">P9B03_06060</name>
</gene>
<dbReference type="AlphaFoldDB" id="A0AAW9NUV7"/>
<dbReference type="EC" id="3.6.-.-" evidence="4"/>
<evidence type="ECO:0000256" key="2">
    <source>
        <dbReference type="RuleBase" id="RU003476"/>
    </source>
</evidence>
<dbReference type="Pfam" id="PF00293">
    <property type="entry name" value="NUDIX"/>
    <property type="match status" value="1"/>
</dbReference>
<dbReference type="PROSITE" id="PS51462">
    <property type="entry name" value="NUDIX"/>
    <property type="match status" value="1"/>
</dbReference>
<dbReference type="SUPFAM" id="SSF55811">
    <property type="entry name" value="Nudix"/>
    <property type="match status" value="1"/>
</dbReference>